<proteinExistence type="predicted"/>
<evidence type="ECO:0000313" key="4">
    <source>
        <dbReference type="Proteomes" id="UP001152799"/>
    </source>
</evidence>
<evidence type="ECO:0000256" key="2">
    <source>
        <dbReference type="SAM" id="Phobius"/>
    </source>
</evidence>
<evidence type="ECO:0000256" key="1">
    <source>
        <dbReference type="SAM" id="MobiDB-lite"/>
    </source>
</evidence>
<feature type="region of interest" description="Disordered" evidence="1">
    <location>
        <begin position="350"/>
        <end position="377"/>
    </location>
</feature>
<protein>
    <submittedName>
        <fullName evidence="3">Uncharacterized protein</fullName>
    </submittedName>
</protein>
<dbReference type="AlphaFoldDB" id="A0A9N9MRV7"/>
<organism evidence="3 4">
    <name type="scientific">Ceutorhynchus assimilis</name>
    <name type="common">cabbage seed weevil</name>
    <dbReference type="NCBI Taxonomy" id="467358"/>
    <lineage>
        <taxon>Eukaryota</taxon>
        <taxon>Metazoa</taxon>
        <taxon>Ecdysozoa</taxon>
        <taxon>Arthropoda</taxon>
        <taxon>Hexapoda</taxon>
        <taxon>Insecta</taxon>
        <taxon>Pterygota</taxon>
        <taxon>Neoptera</taxon>
        <taxon>Endopterygota</taxon>
        <taxon>Coleoptera</taxon>
        <taxon>Polyphaga</taxon>
        <taxon>Cucujiformia</taxon>
        <taxon>Curculionidae</taxon>
        <taxon>Ceutorhynchinae</taxon>
        <taxon>Ceutorhynchus</taxon>
    </lineage>
</organism>
<keyword evidence="2" id="KW-0812">Transmembrane</keyword>
<feature type="compositionally biased region" description="Low complexity" evidence="1">
    <location>
        <begin position="352"/>
        <end position="367"/>
    </location>
</feature>
<sequence length="628" mass="69634">MKGEEIWILIAATGFLSPTKTVEENSEFSSLEVARLATNVYGTEFLLLENSHYTDQTGSYKFEDFFWTGSGDGPTTDEDTAWIFSEGPAVVYKTSTVVSTVFVEATSTLSNNESTNCSFNCRPPTASITPTPTLSTANQQFWLLTVLRNDDGRNPILTEIQNSLARLYKMAFQRQQARHLKLRSKRSDQNDVEVFVHEINENRENIEILYHVEVQGKAVDASTAANDMKLVKDDEVRRELGFLFDIKAEPYVKPSEPQSLLNKAKSTWFVIGGTIIGVLVVLLVLAFVILGAAKKRRPQDQQVVGAENRRHVFERGAGYENKGLVQDEAFTSPSPTYLHFGDRHQVVLRPQSSLSSSTNSSLEISLSRKPLKRPRAAQNKTVPLRLPVDVFDSSESDVSRKKEEKFLGNFETAVVSPKSFLSMPSVKSFPRTAMPEPLARVLEPVSVTHLDHEDAEIYSRRLVRHGSVGTVEDPGVIGPIVWNVHCERLRHGTSVDELKSTNNVSKMRKRFHDLLDDTFSLFGNSRRASPDLSRPIAIEVKSHSANENRLIVDRGAQRPKTAGAKKPEAGPSCAWSSTAPSPLTRPLSAAPRISTAGENSRISSRIDSVDPAIDVIASIKGEIEKMAI</sequence>
<keyword evidence="2" id="KW-0472">Membrane</keyword>
<evidence type="ECO:0000313" key="3">
    <source>
        <dbReference type="EMBL" id="CAG9768533.1"/>
    </source>
</evidence>
<dbReference type="OrthoDB" id="6624682at2759"/>
<keyword evidence="4" id="KW-1185">Reference proteome</keyword>
<keyword evidence="2" id="KW-1133">Transmembrane helix</keyword>
<accession>A0A9N9MRV7</accession>
<dbReference type="Proteomes" id="UP001152799">
    <property type="component" value="Chromosome 4"/>
</dbReference>
<dbReference type="Pfam" id="PF12877">
    <property type="entry name" value="KIAA1549"/>
    <property type="match status" value="1"/>
</dbReference>
<dbReference type="InterPro" id="IPR024606">
    <property type="entry name" value="KIAA1549"/>
</dbReference>
<gene>
    <name evidence="3" type="ORF">CEUTPL_LOCUS9069</name>
</gene>
<reference evidence="3" key="1">
    <citation type="submission" date="2022-01" db="EMBL/GenBank/DDBJ databases">
        <authorList>
            <person name="King R."/>
        </authorList>
    </citation>
    <scope>NUCLEOTIDE SEQUENCE</scope>
</reference>
<feature type="region of interest" description="Disordered" evidence="1">
    <location>
        <begin position="551"/>
        <end position="603"/>
    </location>
</feature>
<dbReference type="EMBL" id="OU892280">
    <property type="protein sequence ID" value="CAG9768533.1"/>
    <property type="molecule type" value="Genomic_DNA"/>
</dbReference>
<name>A0A9N9MRV7_9CUCU</name>
<feature type="transmembrane region" description="Helical" evidence="2">
    <location>
        <begin position="268"/>
        <end position="293"/>
    </location>
</feature>